<evidence type="ECO:0000313" key="3">
    <source>
        <dbReference type="Proteomes" id="UP001161691"/>
    </source>
</evidence>
<keyword evidence="3" id="KW-1185">Reference proteome</keyword>
<feature type="region of interest" description="Disordered" evidence="1">
    <location>
        <begin position="157"/>
        <end position="197"/>
    </location>
</feature>
<feature type="region of interest" description="Disordered" evidence="1">
    <location>
        <begin position="56"/>
        <end position="79"/>
    </location>
</feature>
<protein>
    <submittedName>
        <fullName evidence="2">Uncharacterized protein</fullName>
    </submittedName>
</protein>
<proteinExistence type="predicted"/>
<gene>
    <name evidence="2" type="ORF">KB449_30865</name>
</gene>
<organism evidence="2 3">
    <name type="scientific">Cohnella hashimotonis</name>
    <dbReference type="NCBI Taxonomy" id="2826895"/>
    <lineage>
        <taxon>Bacteria</taxon>
        <taxon>Bacillati</taxon>
        <taxon>Bacillota</taxon>
        <taxon>Bacilli</taxon>
        <taxon>Bacillales</taxon>
        <taxon>Paenibacillaceae</taxon>
        <taxon>Cohnella</taxon>
    </lineage>
</organism>
<dbReference type="EMBL" id="JAGRPV010000001">
    <property type="protein sequence ID" value="MDI4649374.1"/>
    <property type="molecule type" value="Genomic_DNA"/>
</dbReference>
<evidence type="ECO:0000256" key="1">
    <source>
        <dbReference type="SAM" id="MobiDB-lite"/>
    </source>
</evidence>
<dbReference type="Proteomes" id="UP001161691">
    <property type="component" value="Unassembled WGS sequence"/>
</dbReference>
<sequence>MVLRIQSKLGGGNKVRLGDRTMLGRDTRTLTDERIEAIAEQVYLAVRRLEAAAVRPSPGLSSSIAGQALPMQPKRSLADRQPRADLRLVLPIRAATEGTANRGAEAEDVKDGIQAKIAPRKARRDLSYPMDAHRMKELRNRKMSDIRQLARLRAGASVQGRLLPNRRRRDVDRQQAEVSTTGPPEAGIDEAALNPTC</sequence>
<dbReference type="RefSeq" id="WP_282912020.1">
    <property type="nucleotide sequence ID" value="NZ_JAGRPV010000001.1"/>
</dbReference>
<name>A0ABT6TTY2_9BACL</name>
<accession>A0ABT6TTY2</accession>
<reference evidence="2" key="1">
    <citation type="submission" date="2023-04" db="EMBL/GenBank/DDBJ databases">
        <title>Comparative genomic analysis of Cohnella hashimotonis sp. nov., isolated from the International Space Station.</title>
        <authorList>
            <person name="Venkateswaran K."/>
            <person name="Simpson A."/>
        </authorList>
    </citation>
    <scope>NUCLEOTIDE SEQUENCE</scope>
    <source>
        <strain evidence="2">F6_2S_P_1</strain>
    </source>
</reference>
<evidence type="ECO:0000313" key="2">
    <source>
        <dbReference type="EMBL" id="MDI4649374.1"/>
    </source>
</evidence>
<comment type="caution">
    <text evidence="2">The sequence shown here is derived from an EMBL/GenBank/DDBJ whole genome shotgun (WGS) entry which is preliminary data.</text>
</comment>